<feature type="compositionally biased region" description="Basic and acidic residues" evidence="1">
    <location>
        <begin position="1"/>
        <end position="14"/>
    </location>
</feature>
<evidence type="ECO:0000313" key="3">
    <source>
        <dbReference type="Proteomes" id="UP000499080"/>
    </source>
</evidence>
<dbReference type="Proteomes" id="UP000499080">
    <property type="component" value="Unassembled WGS sequence"/>
</dbReference>
<sequence>MTPRNHETSTKDIHSSPPNSPQPLVGARTGPFFLHSFLLSKNIEYSYRVSPAQSRELSEIHTLLACDPTNKNKTGVGKRPSGAAAFRRLIRNEMNNTSTVSRGLSEQQVLENR</sequence>
<dbReference type="EMBL" id="BGPR01013683">
    <property type="protein sequence ID" value="GBN61751.1"/>
    <property type="molecule type" value="Genomic_DNA"/>
</dbReference>
<evidence type="ECO:0000256" key="1">
    <source>
        <dbReference type="SAM" id="MobiDB-lite"/>
    </source>
</evidence>
<accession>A0A4Y2QED2</accession>
<dbReference type="AlphaFoldDB" id="A0A4Y2QED2"/>
<keyword evidence="3" id="KW-1185">Reference proteome</keyword>
<comment type="caution">
    <text evidence="2">The sequence shown here is derived from an EMBL/GenBank/DDBJ whole genome shotgun (WGS) entry which is preliminary data.</text>
</comment>
<feature type="region of interest" description="Disordered" evidence="1">
    <location>
        <begin position="1"/>
        <end position="27"/>
    </location>
</feature>
<gene>
    <name evidence="2" type="ORF">AVEN_101728_1</name>
</gene>
<protein>
    <submittedName>
        <fullName evidence="2">Uncharacterized protein</fullName>
    </submittedName>
</protein>
<organism evidence="2 3">
    <name type="scientific">Araneus ventricosus</name>
    <name type="common">Orbweaver spider</name>
    <name type="synonym">Epeira ventricosa</name>
    <dbReference type="NCBI Taxonomy" id="182803"/>
    <lineage>
        <taxon>Eukaryota</taxon>
        <taxon>Metazoa</taxon>
        <taxon>Ecdysozoa</taxon>
        <taxon>Arthropoda</taxon>
        <taxon>Chelicerata</taxon>
        <taxon>Arachnida</taxon>
        <taxon>Araneae</taxon>
        <taxon>Araneomorphae</taxon>
        <taxon>Entelegynae</taxon>
        <taxon>Araneoidea</taxon>
        <taxon>Araneidae</taxon>
        <taxon>Araneus</taxon>
    </lineage>
</organism>
<proteinExistence type="predicted"/>
<name>A0A4Y2QED2_ARAVE</name>
<reference evidence="2 3" key="1">
    <citation type="journal article" date="2019" name="Sci. Rep.">
        <title>Orb-weaving spider Araneus ventricosus genome elucidates the spidroin gene catalogue.</title>
        <authorList>
            <person name="Kono N."/>
            <person name="Nakamura H."/>
            <person name="Ohtoshi R."/>
            <person name="Moran D.A.P."/>
            <person name="Shinohara A."/>
            <person name="Yoshida Y."/>
            <person name="Fujiwara M."/>
            <person name="Mori M."/>
            <person name="Tomita M."/>
            <person name="Arakawa K."/>
        </authorList>
    </citation>
    <scope>NUCLEOTIDE SEQUENCE [LARGE SCALE GENOMIC DNA]</scope>
</reference>
<evidence type="ECO:0000313" key="2">
    <source>
        <dbReference type="EMBL" id="GBN61751.1"/>
    </source>
</evidence>